<keyword evidence="1" id="KW-1133">Transmembrane helix</keyword>
<protein>
    <recommendedName>
        <fullName evidence="4">Frag1/DRAM/Sfk1 family protein</fullName>
    </recommendedName>
</protein>
<feature type="transmembrane region" description="Helical" evidence="1">
    <location>
        <begin position="85"/>
        <end position="105"/>
    </location>
</feature>
<gene>
    <name evidence="2" type="ORF">HCU74_01295</name>
</gene>
<dbReference type="Proteomes" id="UP000765845">
    <property type="component" value="Unassembled WGS sequence"/>
</dbReference>
<name>A0ABX1GBR9_9GAMM</name>
<sequence length="272" mass="30616">MTSTDIPLTSSNDVYVDDEKITIKGKKLSNTQLLHLACILTGIPFLIMLFGGSWAIADFIPAHSPSASAEVIAAFYRENVLAIRFGLALAFLGFSFILPIGSVIAAQTRRIEGVSPVLSNIQIASFSSGSLVFITTWICWLTAAFRPERDDQLIYLLNDLGWVFFVTTFIAYTVWNFAIGIAILFDNREEPIYPRWVGYFNVFVGVSFVPDICTPFFHTGPFAWDGIFTFYIPYFTFFIWVLVMMWSTSKAIINDKNLQSDNKDCLVDARAR</sequence>
<keyword evidence="1" id="KW-0472">Membrane</keyword>
<feature type="transmembrane region" description="Helical" evidence="1">
    <location>
        <begin position="117"/>
        <end position="143"/>
    </location>
</feature>
<evidence type="ECO:0000313" key="2">
    <source>
        <dbReference type="EMBL" id="NKI16043.1"/>
    </source>
</evidence>
<accession>A0ABX1GBR9</accession>
<evidence type="ECO:0000313" key="3">
    <source>
        <dbReference type="Proteomes" id="UP000765845"/>
    </source>
</evidence>
<feature type="transmembrane region" description="Helical" evidence="1">
    <location>
        <begin position="197"/>
        <end position="217"/>
    </location>
</feature>
<feature type="transmembrane region" description="Helical" evidence="1">
    <location>
        <begin position="223"/>
        <end position="246"/>
    </location>
</feature>
<feature type="transmembrane region" description="Helical" evidence="1">
    <location>
        <begin position="163"/>
        <end position="185"/>
    </location>
</feature>
<feature type="transmembrane region" description="Helical" evidence="1">
    <location>
        <begin position="33"/>
        <end position="56"/>
    </location>
</feature>
<organism evidence="2 3">
    <name type="scientific">Spongiibacter thalassae</name>
    <dbReference type="NCBI Taxonomy" id="2721624"/>
    <lineage>
        <taxon>Bacteria</taxon>
        <taxon>Pseudomonadati</taxon>
        <taxon>Pseudomonadota</taxon>
        <taxon>Gammaproteobacteria</taxon>
        <taxon>Cellvibrionales</taxon>
        <taxon>Spongiibacteraceae</taxon>
        <taxon>Spongiibacter</taxon>
    </lineage>
</organism>
<dbReference type="EMBL" id="JAAWWK010000001">
    <property type="protein sequence ID" value="NKI16043.1"/>
    <property type="molecule type" value="Genomic_DNA"/>
</dbReference>
<evidence type="ECO:0000256" key="1">
    <source>
        <dbReference type="SAM" id="Phobius"/>
    </source>
</evidence>
<evidence type="ECO:0008006" key="4">
    <source>
        <dbReference type="Google" id="ProtNLM"/>
    </source>
</evidence>
<keyword evidence="3" id="KW-1185">Reference proteome</keyword>
<proteinExistence type="predicted"/>
<reference evidence="2 3" key="1">
    <citation type="submission" date="2020-04" db="EMBL/GenBank/DDBJ databases">
        <authorList>
            <person name="Yoon J."/>
        </authorList>
    </citation>
    <scope>NUCLEOTIDE SEQUENCE [LARGE SCALE GENOMIC DNA]</scope>
    <source>
        <strain evidence="2 3">KMU-166</strain>
    </source>
</reference>
<keyword evidence="1" id="KW-0812">Transmembrane</keyword>
<dbReference type="RefSeq" id="WP_168448587.1">
    <property type="nucleotide sequence ID" value="NZ_JAAWWK010000001.1"/>
</dbReference>
<comment type="caution">
    <text evidence="2">The sequence shown here is derived from an EMBL/GenBank/DDBJ whole genome shotgun (WGS) entry which is preliminary data.</text>
</comment>